<organism evidence="2 3">
    <name type="scientific">Nocardioides jiangsuensis</name>
    <dbReference type="NCBI Taxonomy" id="2866161"/>
    <lineage>
        <taxon>Bacteria</taxon>
        <taxon>Bacillati</taxon>
        <taxon>Actinomycetota</taxon>
        <taxon>Actinomycetes</taxon>
        <taxon>Propionibacteriales</taxon>
        <taxon>Nocardioidaceae</taxon>
        <taxon>Nocardioides</taxon>
    </lineage>
</organism>
<evidence type="ECO:0000256" key="1">
    <source>
        <dbReference type="SAM" id="SignalP"/>
    </source>
</evidence>
<dbReference type="Gene3D" id="3.30.530.20">
    <property type="match status" value="1"/>
</dbReference>
<reference evidence="2 3" key="1">
    <citation type="submission" date="2021-08" db="EMBL/GenBank/DDBJ databases">
        <title>Nocardioides bacterium WL0053 sp. nov., isolated from the sediment.</title>
        <authorList>
            <person name="Wang L."/>
            <person name="Zhang D."/>
            <person name="Zhang A."/>
        </authorList>
    </citation>
    <scope>NUCLEOTIDE SEQUENCE [LARGE SCALE GENOMIC DNA]</scope>
    <source>
        <strain evidence="2 3">WL0053</strain>
    </source>
</reference>
<evidence type="ECO:0008006" key="4">
    <source>
        <dbReference type="Google" id="ProtNLM"/>
    </source>
</evidence>
<evidence type="ECO:0000313" key="3">
    <source>
        <dbReference type="Proteomes" id="UP000754710"/>
    </source>
</evidence>
<dbReference type="Proteomes" id="UP000754710">
    <property type="component" value="Unassembled WGS sequence"/>
</dbReference>
<dbReference type="EMBL" id="JAIEZQ010000003">
    <property type="protein sequence ID" value="MBY9076846.1"/>
    <property type="molecule type" value="Genomic_DNA"/>
</dbReference>
<dbReference type="SUPFAM" id="SSF55961">
    <property type="entry name" value="Bet v1-like"/>
    <property type="match status" value="1"/>
</dbReference>
<evidence type="ECO:0000313" key="2">
    <source>
        <dbReference type="EMBL" id="MBY9076846.1"/>
    </source>
</evidence>
<keyword evidence="1" id="KW-0732">Signal</keyword>
<comment type="caution">
    <text evidence="2">The sequence shown here is derived from an EMBL/GenBank/DDBJ whole genome shotgun (WGS) entry which is preliminary data.</text>
</comment>
<accession>A0ABS7RP55</accession>
<dbReference type="InterPro" id="IPR023393">
    <property type="entry name" value="START-like_dom_sf"/>
</dbReference>
<proteinExistence type="predicted"/>
<gene>
    <name evidence="2" type="ORF">K1X13_18605</name>
</gene>
<feature type="chain" id="PRO_5046938154" description="SRPBCC family protein" evidence="1">
    <location>
        <begin position="23"/>
        <end position="220"/>
    </location>
</feature>
<keyword evidence="3" id="KW-1185">Reference proteome</keyword>
<feature type="signal peptide" evidence="1">
    <location>
        <begin position="1"/>
        <end position="22"/>
    </location>
</feature>
<protein>
    <recommendedName>
        <fullName evidence="4">SRPBCC family protein</fullName>
    </recommendedName>
</protein>
<sequence length="220" mass="24358">MPSTRMLTRPLALAVAAGAAYGVSRWPAMTHWGATPDETEESLPGDEIVGEARYRTTHAVTIDAPVERVWPWLVQLGQGRGGMYSYDWLENLVGLHMHSADRIHPELQDLAVGDVVRLVPAGTDPPLRFVVARLEAPHVLVLGPSGSRADALAGNLPYPCWTFRLRPTSWGGTRLVVRFQSDFRPSPAGWLMNKYALTPVHFAMERKMLLGIKERAEQDA</sequence>
<name>A0ABS7RP55_9ACTN</name>
<dbReference type="RefSeq" id="WP_221026625.1">
    <property type="nucleotide sequence ID" value="NZ_JAIEZQ010000003.1"/>
</dbReference>